<sequence>MKKKNATSYKGRTSFSYKKSLVFSCENYKIILQSFFIMLCAFPIMMALNVPAYAKTTMQTLQGWSGVGYVIFLLPVFIWLCILTPFPILWGIHSMRERKLKKTMQQKEKVTEQQDEAVRG</sequence>
<accession>A0ABY5EUS7</accession>
<evidence type="ECO:0000313" key="2">
    <source>
        <dbReference type="EMBL" id="UTO28180.1"/>
    </source>
</evidence>
<evidence type="ECO:0008006" key="4">
    <source>
        <dbReference type="Google" id="ProtNLM"/>
    </source>
</evidence>
<evidence type="ECO:0000256" key="1">
    <source>
        <dbReference type="SAM" id="Phobius"/>
    </source>
</evidence>
<gene>
    <name evidence="2" type="ORF">NMK50_08400</name>
</gene>
<feature type="transmembrane region" description="Helical" evidence="1">
    <location>
        <begin position="30"/>
        <end position="54"/>
    </location>
</feature>
<keyword evidence="1" id="KW-1133">Transmembrane helix</keyword>
<feature type="transmembrane region" description="Helical" evidence="1">
    <location>
        <begin position="66"/>
        <end position="92"/>
    </location>
</feature>
<dbReference type="EMBL" id="CP101114">
    <property type="protein sequence ID" value="UTO28180.1"/>
    <property type="molecule type" value="Genomic_DNA"/>
</dbReference>
<evidence type="ECO:0000313" key="3">
    <source>
        <dbReference type="Proteomes" id="UP001059475"/>
    </source>
</evidence>
<dbReference type="RefSeq" id="WP_254770089.1">
    <property type="nucleotide sequence ID" value="NZ_CP101114.1"/>
</dbReference>
<keyword evidence="1" id="KW-0472">Membrane</keyword>
<dbReference type="Proteomes" id="UP001059475">
    <property type="component" value="Chromosome"/>
</dbReference>
<reference evidence="2" key="1">
    <citation type="submission" date="2022-07" db="EMBL/GenBank/DDBJ databases">
        <title>First report of Bartonella spp. in marsupials in Brazil, with a description of Bartonella harrusi sp. nov. and new proposal for taxonomic reclassification of species of the genus Bartonella.</title>
        <authorList>
            <person name="Amaral R.B."/>
        </authorList>
    </citation>
    <scope>NUCLEOTIDE SEQUENCE</scope>
    <source>
        <strain evidence="2">117A</strain>
    </source>
</reference>
<name>A0ABY5EUS7_9HYPH</name>
<proteinExistence type="predicted"/>
<keyword evidence="1" id="KW-0812">Transmembrane</keyword>
<protein>
    <recommendedName>
        <fullName evidence="4">DUF2798 domain-containing protein</fullName>
    </recommendedName>
</protein>
<organism evidence="2 3">
    <name type="scientific">Bartonella harrusi</name>
    <dbReference type="NCBI Taxonomy" id="2961895"/>
    <lineage>
        <taxon>Bacteria</taxon>
        <taxon>Pseudomonadati</taxon>
        <taxon>Pseudomonadota</taxon>
        <taxon>Alphaproteobacteria</taxon>
        <taxon>Hyphomicrobiales</taxon>
        <taxon>Bartonellaceae</taxon>
        <taxon>Bartonella</taxon>
    </lineage>
</organism>
<keyword evidence="3" id="KW-1185">Reference proteome</keyword>